<sequence length="338" mass="36614">MTFDLVPGRITTREEVAASYGGSVYSGGMVPAPKSKMVFVYSDPAAGEKHGYTFDGWAEDDEYGPLYLYTGAGAEGHQQMVRGNKVLMDTLTNGYAVHLFVSNGKAPGKKLVMQRYVGRVVLDAVEPYEERWAPGSDGVMRRVFVFRLRPAEGATMNVTDTDTVLPAAQTTIVELPQKPPAVKVPAQQTGAKSKKTEQHTTAQTTANIPGGPRTVLRREGQLCTAFEAFLLAAGHKTKSFQITVKGEPGTFTPDLYDATDNVLYEAKGIATRNNVRMAIGQLLDYRRHLEVPDGLRLAVLLPQEPTSDVRALCEAENIALVTQTTDGFAGFPLPSAST</sequence>
<dbReference type="InterPro" id="IPR058712">
    <property type="entry name" value="SRA_ScoMcrA"/>
</dbReference>
<protein>
    <recommendedName>
        <fullName evidence="2">ScoMcrA-like SRA domain-containing protein</fullName>
    </recommendedName>
</protein>
<keyword evidence="4" id="KW-1185">Reference proteome</keyword>
<dbReference type="RefSeq" id="WP_319063333.1">
    <property type="nucleotide sequence ID" value="NZ_JARAYT010000010.1"/>
</dbReference>
<dbReference type="EMBL" id="JARAYU010000018">
    <property type="protein sequence ID" value="MDX3705167.1"/>
    <property type="molecule type" value="Genomic_DNA"/>
</dbReference>
<accession>A0ABU4NSV3</accession>
<evidence type="ECO:0000259" key="2">
    <source>
        <dbReference type="Pfam" id="PF26348"/>
    </source>
</evidence>
<organism evidence="3 4">
    <name type="scientific">Streptomyces europaeiscabiei</name>
    <dbReference type="NCBI Taxonomy" id="146819"/>
    <lineage>
        <taxon>Bacteria</taxon>
        <taxon>Bacillati</taxon>
        <taxon>Actinomycetota</taxon>
        <taxon>Actinomycetes</taxon>
        <taxon>Kitasatosporales</taxon>
        <taxon>Streptomycetaceae</taxon>
        <taxon>Streptomyces</taxon>
    </lineage>
</organism>
<dbReference type="Pfam" id="PF26348">
    <property type="entry name" value="SRA_ScoMcrA"/>
    <property type="match status" value="1"/>
</dbReference>
<dbReference type="Proteomes" id="UP001271274">
    <property type="component" value="Unassembled WGS sequence"/>
</dbReference>
<evidence type="ECO:0000256" key="1">
    <source>
        <dbReference type="SAM" id="MobiDB-lite"/>
    </source>
</evidence>
<feature type="region of interest" description="Disordered" evidence="1">
    <location>
        <begin position="188"/>
        <end position="213"/>
    </location>
</feature>
<comment type="caution">
    <text evidence="3">The sequence shown here is derived from an EMBL/GenBank/DDBJ whole genome shotgun (WGS) entry which is preliminary data.</text>
</comment>
<reference evidence="3 4" key="1">
    <citation type="journal article" date="2023" name="Microb. Genom.">
        <title>Mesoterricola silvestris gen. nov., sp. nov., Mesoterricola sediminis sp. nov., Geothrix oryzae sp. nov., Geothrix edaphica sp. nov., Geothrix rubra sp. nov., and Geothrix limicola sp. nov., six novel members of Acidobacteriota isolated from soils.</title>
        <authorList>
            <person name="Weisberg A.J."/>
            <person name="Pearce E."/>
            <person name="Kramer C.G."/>
            <person name="Chang J.H."/>
            <person name="Clarke C.R."/>
        </authorList>
    </citation>
    <scope>NUCLEOTIDE SEQUENCE [LARGE SCALE GENOMIC DNA]</scope>
    <source>
        <strain evidence="3 4">ID09-01A</strain>
    </source>
</reference>
<gene>
    <name evidence="3" type="ORF">PV662_36590</name>
</gene>
<evidence type="ECO:0000313" key="4">
    <source>
        <dbReference type="Proteomes" id="UP001271274"/>
    </source>
</evidence>
<feature type="domain" description="ScoMcrA-like SRA" evidence="2">
    <location>
        <begin position="10"/>
        <end position="154"/>
    </location>
</feature>
<name>A0ABU4NSV3_9ACTN</name>
<proteinExistence type="predicted"/>
<evidence type="ECO:0000313" key="3">
    <source>
        <dbReference type="EMBL" id="MDX3705167.1"/>
    </source>
</evidence>